<dbReference type="Proteomes" id="UP000029981">
    <property type="component" value="Chromosome 1"/>
</dbReference>
<reference evidence="2 3" key="1">
    <citation type="journal article" date="2009" name="Nat. Genet.">
        <title>The genome of the cucumber, Cucumis sativus L.</title>
        <authorList>
            <person name="Huang S."/>
            <person name="Li R."/>
            <person name="Zhang Z."/>
            <person name="Li L."/>
            <person name="Gu X."/>
            <person name="Fan W."/>
            <person name="Lucas W.J."/>
            <person name="Wang X."/>
            <person name="Xie B."/>
            <person name="Ni P."/>
            <person name="Ren Y."/>
            <person name="Zhu H."/>
            <person name="Li J."/>
            <person name="Lin K."/>
            <person name="Jin W."/>
            <person name="Fei Z."/>
            <person name="Li G."/>
            <person name="Staub J."/>
            <person name="Kilian A."/>
            <person name="van der Vossen E.A."/>
            <person name="Wu Y."/>
            <person name="Guo J."/>
            <person name="He J."/>
            <person name="Jia Z."/>
            <person name="Ren Y."/>
            <person name="Tian G."/>
            <person name="Lu Y."/>
            <person name="Ruan J."/>
            <person name="Qian W."/>
            <person name="Wang M."/>
            <person name="Huang Q."/>
            <person name="Li B."/>
            <person name="Xuan Z."/>
            <person name="Cao J."/>
            <person name="Asan"/>
            <person name="Wu Z."/>
            <person name="Zhang J."/>
            <person name="Cai Q."/>
            <person name="Bai Y."/>
            <person name="Zhao B."/>
            <person name="Han Y."/>
            <person name="Li Y."/>
            <person name="Li X."/>
            <person name="Wang S."/>
            <person name="Shi Q."/>
            <person name="Liu S."/>
            <person name="Cho W.K."/>
            <person name="Kim J.Y."/>
            <person name="Xu Y."/>
            <person name="Heller-Uszynska K."/>
            <person name="Miao H."/>
            <person name="Cheng Z."/>
            <person name="Zhang S."/>
            <person name="Wu J."/>
            <person name="Yang Y."/>
            <person name="Kang H."/>
            <person name="Li M."/>
            <person name="Liang H."/>
            <person name="Ren X."/>
            <person name="Shi Z."/>
            <person name="Wen M."/>
            <person name="Jian M."/>
            <person name="Yang H."/>
            <person name="Zhang G."/>
            <person name="Yang Z."/>
            <person name="Chen R."/>
            <person name="Liu S."/>
            <person name="Li J."/>
            <person name="Ma L."/>
            <person name="Liu H."/>
            <person name="Zhou Y."/>
            <person name="Zhao J."/>
            <person name="Fang X."/>
            <person name="Li G."/>
            <person name="Fang L."/>
            <person name="Li Y."/>
            <person name="Liu D."/>
            <person name="Zheng H."/>
            <person name="Zhang Y."/>
            <person name="Qin N."/>
            <person name="Li Z."/>
            <person name="Yang G."/>
            <person name="Yang S."/>
            <person name="Bolund L."/>
            <person name="Kristiansen K."/>
            <person name="Zheng H."/>
            <person name="Li S."/>
            <person name="Zhang X."/>
            <person name="Yang H."/>
            <person name="Wang J."/>
            <person name="Sun R."/>
            <person name="Zhang B."/>
            <person name="Jiang S."/>
            <person name="Wang J."/>
            <person name="Du Y."/>
            <person name="Li S."/>
        </authorList>
    </citation>
    <scope>NUCLEOTIDE SEQUENCE [LARGE SCALE GENOMIC DNA]</scope>
    <source>
        <strain evidence="3">cv. 9930</strain>
    </source>
</reference>
<sequence length="1471" mass="165529">MVEDVESKPESSNSCCKVWKDMCTKLEEKRIALRQATKLLNEQCKRIEVENLNLKKGYEEEKARASIEREGKDKESAIRVSLEREIADLKLQISSLRQNDVEAVNVQGEVDHLNALVAEGKKEIIQLKELLETEKRRKDAERKNAEARKEEAAQALKTVKIERSKVSDLRMFHKAEMDKVNDCRQQLGMLQKEYEETKLKLASETSKLIEVKKDLEFEKQRAVKERERADSEMSKAQASRMQAEVAMKQAGEEKSRAENLFQQLERKTCKIKELEKEVKELQTVKKFIESCCGQQVKKTNRKGAKKNDKTWLEMIQSNANELKLAFEFLKAKEVNTMHKMDGDLGNIKKSVDSSLIESSELKNHLEIYRRKAMDEQCRADKLSLELEEKKRKVSELQKNVCELKSSRKFVDASGVSLEHAMSSERAEMKLLKKKLKFEKTRLKHAKQVAKVEKTHRTIIQQELSRFKLEFVQLSNHLDGLHKFASTGTKDNIELEKTMNAKNLQSLYSKKNIRAIEAFQTWMPDTLRQTTPQPNAPLLPLSGVNHITSLSGIESRLESFPGDNNRKMLQSCAVNSSTASFSDGQLIGSQEKAGLCLTATKLVGENLNVQPRISNLSSEVSKMKSNENLTMMAENSVRSPIKNHVGRANEKHQKRKRTFEAVESIDYLYHESKKVHSQIEENSSLLQAPSPLEKGGHVISSLLQDSSADKKIRKRKKALCQKKLKAQRVLGDNERKLNRVDTEVCAPKSSGRQPSQPVSKLTDNFQLCAEELNSSVISELQTLETFGNIADVDYMKLLDLDSAADEECYRRAVEMPLSPSLPDIYIPGAETSALNDFDSLADEFLKELPVDREGQLQSHNDDVTDVEIKSNYTQSCNFDLLGDIQSSQRQVDSCSIQGRHERDLFDIVRAENNCLDQVEVSVGMPGTNVSLSGCEGVEISEIKLGTLGNSIPDFCVLFYDLKDCQSIIRIFSATKGCIKRSSMISQKEWMVQGILASLNMEHELSSKEKTCVFFSLLLLNFTIVAVHKYGNILNCHACLDSFSGHICEAMLDLEIRSLFVKLLSLDKLLALIEDFLVDGRILSCIDASFETLTKGVLRVNIPVDGVNRTLSLTPASMEYLVAGSSILASISKAVHRTDLLWEVSYSILRSCRHEASLMLTLLHIFAHIGGDQFFNVEGYSTLRAVLKSIIMHLEKVGSPDDAIFTPLKRNCRTEFAQCASCPFSEEVMSMPTTISFLLQLIRKNISNGIMDEDLENPTSSLNLESFLKRNIPNQILGKNSSGKEVHRSLYLDCDASFYLKKFKVSDDEPHFLFNPSLSDVIDTISLVELLACYMSWNWTFANIISQLMDLMKSSAKKGFAIVVLLGQLGRLGVDAGGFDDGGVKILRSNLSAFLCLDTTIKSGLCVQIATVSALLGLLPFDFETIVQDKVSYLATSSHYAEVNLIKTWFSLLSPKQKELSRNILQVGVCNVS</sequence>
<proteinExistence type="predicted"/>
<dbReference type="OrthoDB" id="1933275at2759"/>
<feature type="coiled-coil region" evidence="1">
    <location>
        <begin position="55"/>
        <end position="332"/>
    </location>
</feature>
<accession>A0A0A0LYH6</accession>
<evidence type="ECO:0008006" key="4">
    <source>
        <dbReference type="Google" id="ProtNLM"/>
    </source>
</evidence>
<dbReference type="KEGG" id="csv:101214300"/>
<dbReference type="STRING" id="3659.A0A0A0LYH6"/>
<keyword evidence="1" id="KW-0175">Coiled coil</keyword>
<reference evidence="2 3" key="3">
    <citation type="journal article" date="2010" name="BMC Genomics">
        <title>Transcriptome sequencing and comparative analysis of cucumber flowers with different sex types.</title>
        <authorList>
            <person name="Guo S."/>
            <person name="Zheng Y."/>
            <person name="Joung J.G."/>
            <person name="Liu S."/>
            <person name="Zhang Z."/>
            <person name="Crasta O.R."/>
            <person name="Sobral B.W."/>
            <person name="Xu Y."/>
            <person name="Huang S."/>
            <person name="Fei Z."/>
        </authorList>
    </citation>
    <scope>NUCLEOTIDE SEQUENCE [LARGE SCALE GENOMIC DNA]</scope>
    <source>
        <strain evidence="3">cv. 9930</strain>
    </source>
</reference>
<dbReference type="Gramene" id="KGN65902">
    <property type="protein sequence ID" value="KGN65902"/>
    <property type="gene ID" value="Csa_1G537510"/>
</dbReference>
<reference evidence="2 3" key="2">
    <citation type="journal article" date="2009" name="PLoS ONE">
        <title>An integrated genetic and cytogenetic map of the cucumber genome.</title>
        <authorList>
            <person name="Ren Y."/>
            <person name="Zhang Z."/>
            <person name="Liu J."/>
            <person name="Staub J.E."/>
            <person name="Han Y."/>
            <person name="Cheng Z."/>
            <person name="Li X."/>
            <person name="Lu J."/>
            <person name="Miao H."/>
            <person name="Kang H."/>
            <person name="Xie B."/>
            <person name="Gu X."/>
            <person name="Wang X."/>
            <person name="Du Y."/>
            <person name="Jin W."/>
            <person name="Huang S."/>
        </authorList>
    </citation>
    <scope>NUCLEOTIDE SEQUENCE [LARGE SCALE GENOMIC DNA]</scope>
    <source>
        <strain evidence="3">cv. 9930</strain>
    </source>
</reference>
<organism evidence="2 3">
    <name type="scientific">Cucumis sativus</name>
    <name type="common">Cucumber</name>
    <dbReference type="NCBI Taxonomy" id="3659"/>
    <lineage>
        <taxon>Eukaryota</taxon>
        <taxon>Viridiplantae</taxon>
        <taxon>Streptophyta</taxon>
        <taxon>Embryophyta</taxon>
        <taxon>Tracheophyta</taxon>
        <taxon>Spermatophyta</taxon>
        <taxon>Magnoliopsida</taxon>
        <taxon>eudicotyledons</taxon>
        <taxon>Gunneridae</taxon>
        <taxon>Pentapetalae</taxon>
        <taxon>rosids</taxon>
        <taxon>fabids</taxon>
        <taxon>Cucurbitales</taxon>
        <taxon>Cucurbitaceae</taxon>
        <taxon>Benincaseae</taxon>
        <taxon>Cucumis</taxon>
    </lineage>
</organism>
<gene>
    <name evidence="2" type="ORF">Csa_1G537510</name>
</gene>
<protein>
    <recommendedName>
        <fullName evidence="4">Maternal effect embryo arrest 22</fullName>
    </recommendedName>
</protein>
<dbReference type="EMBL" id="CM002922">
    <property type="protein sequence ID" value="KGN65902.1"/>
    <property type="molecule type" value="Genomic_DNA"/>
</dbReference>
<dbReference type="OMA" id="RYWETLI"/>
<evidence type="ECO:0000313" key="2">
    <source>
        <dbReference type="EMBL" id="KGN65902.1"/>
    </source>
</evidence>
<dbReference type="PANTHER" id="PTHR35480:SF1">
    <property type="entry name" value="MATERNAL EFFECT EMBRYO ARREST 22"/>
    <property type="match status" value="1"/>
</dbReference>
<reference evidence="2 3" key="4">
    <citation type="journal article" date="2011" name="BMC Genomics">
        <title>RNA-Seq improves annotation of protein-coding genes in the cucumber genome.</title>
        <authorList>
            <person name="Li Z."/>
            <person name="Zhang Z."/>
            <person name="Yan P."/>
            <person name="Huang S."/>
            <person name="Fei Z."/>
            <person name="Lin K."/>
        </authorList>
    </citation>
    <scope>NUCLEOTIDE SEQUENCE [LARGE SCALE GENOMIC DNA]</scope>
    <source>
        <strain evidence="3">cv. 9930</strain>
    </source>
</reference>
<feature type="coiled-coil region" evidence="1">
    <location>
        <begin position="372"/>
        <end position="399"/>
    </location>
</feature>
<keyword evidence="3" id="KW-1185">Reference proteome</keyword>
<dbReference type="PANTHER" id="PTHR35480">
    <property type="entry name" value="MATERNAL EFFECT EMBRYO ARREST 22"/>
    <property type="match status" value="1"/>
</dbReference>
<evidence type="ECO:0000256" key="1">
    <source>
        <dbReference type="SAM" id="Coils"/>
    </source>
</evidence>
<evidence type="ECO:0000313" key="3">
    <source>
        <dbReference type="Proteomes" id="UP000029981"/>
    </source>
</evidence>
<dbReference type="eggNOG" id="ENOG502QQBQ">
    <property type="taxonomic scope" value="Eukaryota"/>
</dbReference>
<name>A0A0A0LYH6_CUCSA</name>